<dbReference type="AlphaFoldDB" id="A0A4Y7T0H0"/>
<sequence length="305" mass="34898">MVAIQYSIFRPDRRWWRGQWGSAVGIPSEIVQRPAVSTYVMGTTGNERLYVNGFRSTLPVLNICKTVERRARFEFRASDPIHPIQEGSKASGGFQISKVRFGSRRVRAQSRPEFKKQLRKRANSRVDWAISISVIWTRAPADGSHRFHAHPHGLNPELCQCWREFRIDTTSRVDQLPGDCCNRTPLVPRVASIYPTILLGHGDVQINIYWLVGLYHRILGPDPRRLSQWQDAIGPSKFGAWYQWLRITVDYVVLLHWHSVFIYQRDPGAMQWDDCRSHSPNVHLDAHGSTNVMSEASEPDVAGSS</sequence>
<keyword evidence="2" id="KW-1185">Reference proteome</keyword>
<proteinExistence type="predicted"/>
<name>A0A4Y7T0H0_COPMI</name>
<gene>
    <name evidence="1" type="ORF">FA13DRAFT_1712362</name>
</gene>
<organism evidence="1 2">
    <name type="scientific">Coprinellus micaceus</name>
    <name type="common">Glistening ink-cap mushroom</name>
    <name type="synonym">Coprinus micaceus</name>
    <dbReference type="NCBI Taxonomy" id="71717"/>
    <lineage>
        <taxon>Eukaryota</taxon>
        <taxon>Fungi</taxon>
        <taxon>Dikarya</taxon>
        <taxon>Basidiomycota</taxon>
        <taxon>Agaricomycotina</taxon>
        <taxon>Agaricomycetes</taxon>
        <taxon>Agaricomycetidae</taxon>
        <taxon>Agaricales</taxon>
        <taxon>Agaricineae</taxon>
        <taxon>Psathyrellaceae</taxon>
        <taxon>Coprinellus</taxon>
    </lineage>
</organism>
<dbReference type="Proteomes" id="UP000298030">
    <property type="component" value="Unassembled WGS sequence"/>
</dbReference>
<dbReference type="EMBL" id="QPFP01000038">
    <property type="protein sequence ID" value="TEB27643.1"/>
    <property type="molecule type" value="Genomic_DNA"/>
</dbReference>
<protein>
    <submittedName>
        <fullName evidence="1">Uncharacterized protein</fullName>
    </submittedName>
</protein>
<accession>A0A4Y7T0H0</accession>
<reference evidence="1 2" key="1">
    <citation type="journal article" date="2019" name="Nat. Ecol. Evol.">
        <title>Megaphylogeny resolves global patterns of mushroom evolution.</title>
        <authorList>
            <person name="Varga T."/>
            <person name="Krizsan K."/>
            <person name="Foldi C."/>
            <person name="Dima B."/>
            <person name="Sanchez-Garcia M."/>
            <person name="Sanchez-Ramirez S."/>
            <person name="Szollosi G.J."/>
            <person name="Szarkandi J.G."/>
            <person name="Papp V."/>
            <person name="Albert L."/>
            <person name="Andreopoulos W."/>
            <person name="Angelini C."/>
            <person name="Antonin V."/>
            <person name="Barry K.W."/>
            <person name="Bougher N.L."/>
            <person name="Buchanan P."/>
            <person name="Buyck B."/>
            <person name="Bense V."/>
            <person name="Catcheside P."/>
            <person name="Chovatia M."/>
            <person name="Cooper J."/>
            <person name="Damon W."/>
            <person name="Desjardin D."/>
            <person name="Finy P."/>
            <person name="Geml J."/>
            <person name="Haridas S."/>
            <person name="Hughes K."/>
            <person name="Justo A."/>
            <person name="Karasinski D."/>
            <person name="Kautmanova I."/>
            <person name="Kiss B."/>
            <person name="Kocsube S."/>
            <person name="Kotiranta H."/>
            <person name="LaButti K.M."/>
            <person name="Lechner B.E."/>
            <person name="Liimatainen K."/>
            <person name="Lipzen A."/>
            <person name="Lukacs Z."/>
            <person name="Mihaltcheva S."/>
            <person name="Morgado L.N."/>
            <person name="Niskanen T."/>
            <person name="Noordeloos M.E."/>
            <person name="Ohm R.A."/>
            <person name="Ortiz-Santana B."/>
            <person name="Ovrebo C."/>
            <person name="Racz N."/>
            <person name="Riley R."/>
            <person name="Savchenko A."/>
            <person name="Shiryaev A."/>
            <person name="Soop K."/>
            <person name="Spirin V."/>
            <person name="Szebenyi C."/>
            <person name="Tomsovsky M."/>
            <person name="Tulloss R.E."/>
            <person name="Uehling J."/>
            <person name="Grigoriev I.V."/>
            <person name="Vagvolgyi C."/>
            <person name="Papp T."/>
            <person name="Martin F.M."/>
            <person name="Miettinen O."/>
            <person name="Hibbett D.S."/>
            <person name="Nagy L.G."/>
        </authorList>
    </citation>
    <scope>NUCLEOTIDE SEQUENCE [LARGE SCALE GENOMIC DNA]</scope>
    <source>
        <strain evidence="1 2">FP101781</strain>
    </source>
</reference>
<evidence type="ECO:0000313" key="1">
    <source>
        <dbReference type="EMBL" id="TEB27643.1"/>
    </source>
</evidence>
<comment type="caution">
    <text evidence="1">The sequence shown here is derived from an EMBL/GenBank/DDBJ whole genome shotgun (WGS) entry which is preliminary data.</text>
</comment>
<evidence type="ECO:0000313" key="2">
    <source>
        <dbReference type="Proteomes" id="UP000298030"/>
    </source>
</evidence>